<evidence type="ECO:0000313" key="3">
    <source>
        <dbReference type="EMBL" id="KAH7312543.1"/>
    </source>
</evidence>
<evidence type="ECO:0000256" key="1">
    <source>
        <dbReference type="SAM" id="SignalP"/>
    </source>
</evidence>
<dbReference type="EMBL" id="JAGPNK010000010">
    <property type="protein sequence ID" value="KAH7312543.1"/>
    <property type="molecule type" value="Genomic_DNA"/>
</dbReference>
<gene>
    <name evidence="3" type="ORF">B0I35DRAFT_462519</name>
</gene>
<dbReference type="InterPro" id="IPR029058">
    <property type="entry name" value="AB_hydrolase_fold"/>
</dbReference>
<dbReference type="SUPFAM" id="SSF53474">
    <property type="entry name" value="alpha/beta-Hydrolases"/>
    <property type="match status" value="1"/>
</dbReference>
<feature type="domain" description="AB hydrolase-1" evidence="2">
    <location>
        <begin position="102"/>
        <end position="352"/>
    </location>
</feature>
<evidence type="ECO:0000313" key="4">
    <source>
        <dbReference type="Proteomes" id="UP000813444"/>
    </source>
</evidence>
<organism evidence="3 4">
    <name type="scientific">Stachybotrys elegans</name>
    <dbReference type="NCBI Taxonomy" id="80388"/>
    <lineage>
        <taxon>Eukaryota</taxon>
        <taxon>Fungi</taxon>
        <taxon>Dikarya</taxon>
        <taxon>Ascomycota</taxon>
        <taxon>Pezizomycotina</taxon>
        <taxon>Sordariomycetes</taxon>
        <taxon>Hypocreomycetidae</taxon>
        <taxon>Hypocreales</taxon>
        <taxon>Stachybotryaceae</taxon>
        <taxon>Stachybotrys</taxon>
    </lineage>
</organism>
<dbReference type="OrthoDB" id="190201at2759"/>
<name>A0A8K0WP81_9HYPO</name>
<keyword evidence="4" id="KW-1185">Reference proteome</keyword>
<keyword evidence="1" id="KW-0732">Signal</keyword>
<evidence type="ECO:0000259" key="2">
    <source>
        <dbReference type="Pfam" id="PF12697"/>
    </source>
</evidence>
<keyword evidence="3" id="KW-0378">Hydrolase</keyword>
<accession>A0A8K0WP81</accession>
<feature type="signal peptide" evidence="1">
    <location>
        <begin position="1"/>
        <end position="16"/>
    </location>
</feature>
<dbReference type="PANTHER" id="PTHR42886">
    <property type="entry name" value="RE40534P-RELATED"/>
    <property type="match status" value="1"/>
</dbReference>
<dbReference type="Pfam" id="PF12697">
    <property type="entry name" value="Abhydrolase_6"/>
    <property type="match status" value="1"/>
</dbReference>
<sequence>MLHNLVLLGLAISATAAPAFNPTDLGKQCRNIVIPVTVTVPRYVVTSDIVDNWDVTSLVFNLTRRDAGYPTDPLPVEDALTEPRQSTYEISAKFCGNSSSVLVLTHGIIESHKYWQPDFPGGSEYNFVEAALAAGYSVLNYDRLGVGASSTASSFEDAQFQVQTAVLDSLVDYAHERLHANKVALVGHSYGAYLTAAAASQKSVDAIALTGFSGNLSFFGPFLAGAGLHVANTLDPVRWGHLDNGYLMSSDVYATSYIYFAEPHFDHDIARWTHHVEAEPFAIGELPSLLRTEIQYSDIQAPVLVLQGQYDLSACGGNCVGVLDNIRDLFPNAKTVEYVDNLPAGHNLNLHHGAIDAFNTIFTFLQEEGL</sequence>
<dbReference type="Gene3D" id="3.40.50.1820">
    <property type="entry name" value="alpha/beta hydrolase"/>
    <property type="match status" value="1"/>
</dbReference>
<dbReference type="AlphaFoldDB" id="A0A8K0WP81"/>
<feature type="chain" id="PRO_5035473438" evidence="1">
    <location>
        <begin position="17"/>
        <end position="370"/>
    </location>
</feature>
<proteinExistence type="predicted"/>
<reference evidence="3" key="1">
    <citation type="journal article" date="2021" name="Nat. Commun.">
        <title>Genetic determinants of endophytism in the Arabidopsis root mycobiome.</title>
        <authorList>
            <person name="Mesny F."/>
            <person name="Miyauchi S."/>
            <person name="Thiergart T."/>
            <person name="Pickel B."/>
            <person name="Atanasova L."/>
            <person name="Karlsson M."/>
            <person name="Huettel B."/>
            <person name="Barry K.W."/>
            <person name="Haridas S."/>
            <person name="Chen C."/>
            <person name="Bauer D."/>
            <person name="Andreopoulos W."/>
            <person name="Pangilinan J."/>
            <person name="LaButti K."/>
            <person name="Riley R."/>
            <person name="Lipzen A."/>
            <person name="Clum A."/>
            <person name="Drula E."/>
            <person name="Henrissat B."/>
            <person name="Kohler A."/>
            <person name="Grigoriev I.V."/>
            <person name="Martin F.M."/>
            <person name="Hacquard S."/>
        </authorList>
    </citation>
    <scope>NUCLEOTIDE SEQUENCE</scope>
    <source>
        <strain evidence="3">MPI-CAGE-CH-0235</strain>
    </source>
</reference>
<dbReference type="PANTHER" id="PTHR42886:SF87">
    <property type="entry name" value="AB HYDROLASE-1 DOMAIN-CONTAINING PROTEIN"/>
    <property type="match status" value="1"/>
</dbReference>
<dbReference type="Proteomes" id="UP000813444">
    <property type="component" value="Unassembled WGS sequence"/>
</dbReference>
<comment type="caution">
    <text evidence="3">The sequence shown here is derived from an EMBL/GenBank/DDBJ whole genome shotgun (WGS) entry which is preliminary data.</text>
</comment>
<protein>
    <submittedName>
        <fullName evidence="3">Alpha/Beta hydrolase protein</fullName>
    </submittedName>
</protein>
<dbReference type="GO" id="GO:0016787">
    <property type="term" value="F:hydrolase activity"/>
    <property type="evidence" value="ECO:0007669"/>
    <property type="project" value="UniProtKB-KW"/>
</dbReference>
<dbReference type="InterPro" id="IPR000073">
    <property type="entry name" value="AB_hydrolase_1"/>
</dbReference>